<keyword evidence="5" id="KW-0862">Zinc</keyword>
<dbReference type="SMART" id="SM00631">
    <property type="entry name" value="Zn_pept"/>
    <property type="match status" value="1"/>
</dbReference>
<dbReference type="GO" id="GO:0004181">
    <property type="term" value="F:metallocarboxypeptidase activity"/>
    <property type="evidence" value="ECO:0007669"/>
    <property type="project" value="InterPro"/>
</dbReference>
<evidence type="ECO:0000256" key="1">
    <source>
        <dbReference type="ARBA" id="ARBA00001947"/>
    </source>
</evidence>
<name>A0A840TQ41_9BACT</name>
<dbReference type="Gene3D" id="3.40.630.10">
    <property type="entry name" value="Zn peptidases"/>
    <property type="match status" value="1"/>
</dbReference>
<proteinExistence type="inferred from homology"/>
<evidence type="ECO:0000256" key="8">
    <source>
        <dbReference type="SAM" id="SignalP"/>
    </source>
</evidence>
<dbReference type="Proteomes" id="UP000557307">
    <property type="component" value="Unassembled WGS sequence"/>
</dbReference>
<keyword evidence="3" id="KW-0645">Protease</keyword>
<comment type="similarity">
    <text evidence="2 7">Belongs to the peptidase M14 family.</text>
</comment>
<evidence type="ECO:0000313" key="11">
    <source>
        <dbReference type="Proteomes" id="UP000557307"/>
    </source>
</evidence>
<dbReference type="EMBL" id="JACHGF010000002">
    <property type="protein sequence ID" value="MBB5283353.1"/>
    <property type="molecule type" value="Genomic_DNA"/>
</dbReference>
<feature type="chain" id="PRO_5032884183" description="Peptidase M14 domain-containing protein" evidence="8">
    <location>
        <begin position="20"/>
        <end position="832"/>
    </location>
</feature>
<dbReference type="InterPro" id="IPR029062">
    <property type="entry name" value="Class_I_gatase-like"/>
</dbReference>
<evidence type="ECO:0000256" key="7">
    <source>
        <dbReference type="PROSITE-ProRule" id="PRU01379"/>
    </source>
</evidence>
<evidence type="ECO:0000256" key="2">
    <source>
        <dbReference type="ARBA" id="ARBA00005988"/>
    </source>
</evidence>
<dbReference type="GO" id="GO:0008270">
    <property type="term" value="F:zinc ion binding"/>
    <property type="evidence" value="ECO:0007669"/>
    <property type="project" value="InterPro"/>
</dbReference>
<dbReference type="GO" id="GO:0006508">
    <property type="term" value="P:proteolysis"/>
    <property type="evidence" value="ECO:0007669"/>
    <property type="project" value="UniProtKB-KW"/>
</dbReference>
<reference evidence="10 11" key="1">
    <citation type="submission" date="2020-08" db="EMBL/GenBank/DDBJ databases">
        <title>Genomic Encyclopedia of Type Strains, Phase IV (KMG-IV): sequencing the most valuable type-strain genomes for metagenomic binning, comparative biology and taxonomic classification.</title>
        <authorList>
            <person name="Goeker M."/>
        </authorList>
    </citation>
    <scope>NUCLEOTIDE SEQUENCE [LARGE SCALE GENOMIC DNA]</scope>
    <source>
        <strain evidence="10 11">DSM 105074</strain>
    </source>
</reference>
<feature type="domain" description="Peptidase M14" evidence="9">
    <location>
        <begin position="34"/>
        <end position="419"/>
    </location>
</feature>
<evidence type="ECO:0000256" key="3">
    <source>
        <dbReference type="ARBA" id="ARBA00022670"/>
    </source>
</evidence>
<evidence type="ECO:0000256" key="5">
    <source>
        <dbReference type="ARBA" id="ARBA00022833"/>
    </source>
</evidence>
<dbReference type="SUPFAM" id="SSF53187">
    <property type="entry name" value="Zn-dependent exopeptidases"/>
    <property type="match status" value="1"/>
</dbReference>
<dbReference type="AlphaFoldDB" id="A0A840TQ41"/>
<comment type="caution">
    <text evidence="7">Lacks conserved residue(s) required for the propagation of feature annotation.</text>
</comment>
<dbReference type="PANTHER" id="PTHR11705:SF143">
    <property type="entry name" value="SLL0236 PROTEIN"/>
    <property type="match status" value="1"/>
</dbReference>
<keyword evidence="4" id="KW-0378">Hydrolase</keyword>
<dbReference type="GO" id="GO:0005615">
    <property type="term" value="C:extracellular space"/>
    <property type="evidence" value="ECO:0007669"/>
    <property type="project" value="TreeGrafter"/>
</dbReference>
<keyword evidence="6" id="KW-0482">Metalloprotease</keyword>
<evidence type="ECO:0000256" key="4">
    <source>
        <dbReference type="ARBA" id="ARBA00022801"/>
    </source>
</evidence>
<dbReference type="SUPFAM" id="SSF52317">
    <property type="entry name" value="Class I glutamine amidotransferase-like"/>
    <property type="match status" value="1"/>
</dbReference>
<dbReference type="PANTHER" id="PTHR11705">
    <property type="entry name" value="PROTEASE FAMILY M14 CARBOXYPEPTIDASE A,B"/>
    <property type="match status" value="1"/>
</dbReference>
<gene>
    <name evidence="10" type="ORF">HNQ92_001479</name>
</gene>
<dbReference type="InterPro" id="IPR000834">
    <property type="entry name" value="Peptidase_M14"/>
</dbReference>
<accession>A0A840TQ41</accession>
<protein>
    <recommendedName>
        <fullName evidence="9">Peptidase M14 domain-containing protein</fullName>
    </recommendedName>
</protein>
<evidence type="ECO:0000256" key="6">
    <source>
        <dbReference type="ARBA" id="ARBA00023049"/>
    </source>
</evidence>
<keyword evidence="8" id="KW-0732">Signal</keyword>
<dbReference type="RefSeq" id="WP_184172675.1">
    <property type="nucleotide sequence ID" value="NZ_JACHGF010000002.1"/>
</dbReference>
<sequence>MKKSFLGFLLLLFSPWAAAQNPSPAEHLGYPLGNKFTYHHRVVEYVRTLAEKNPDRVKLIPYGSTYEGRPLLVAVVATPENLARLETIRTDNLKNIGLLAGTASGPIPALAWLSYNVHGNEAVSSEAVMQVMYELLNPGNPTTQGILKNTVVILDPCLNPDGHDRYTEWYNRVAAVLPNASPFAWEHTEPWPGGRYNHYLFDLNRDWAWQLQKESQERLKLYNQWMPHLHADFHEMGSASSYYFPPAARPFHKDITAWQREFNNTLGEYSRRYFDKNSWLYFTRNNYDLFYPSYGDTWPTYNGAIGMTYEQGGGGRAGVAIARENEGDTLTLKDRIAHHFATSMSTLEAISSRSEKTVQEFVKYHETARTNPIGTYKSYVIRTKGEEGRLNAFRELLDNQGIQYGLAGRDFSAKGTNLASLADENVKFESTDLVISAYQPKSTLLKILFEAKPDLEDSVTYDITSWGMAYAYGLKAYGLKDKLTPAAYKASPMTNTVPATPPYAYLVRWKSFDELRMLSDLMQQKIRVRTSQVPFEIDGSTYEAGTLVITRKGNEALGARFDQLLAETATKYQVRLIPAQTGFVTQGSDFGSGDVAPMRAPKVVAVAGEGVSPLAFGEVWHFFEQQIKYPLTVVQGDALSRVPWREVDVLILPTGTYGRILTEKVLSDLKDWVRNGGRLIAMESAVNYLADKPDFDLKRKKSEDKKEKTELFKQYANREREAASDETPGSIYRVKLDPTHPLAFGYGDTYYALVRDTYNLDYLASGWNVGYLGNEAYSAGFVGKNARERLKNTLILGVQDMGRGQVVYMADDPLFRGFWYNGKLLFGNAVFR</sequence>
<feature type="signal peptide" evidence="8">
    <location>
        <begin position="1"/>
        <end position="19"/>
    </location>
</feature>
<evidence type="ECO:0000313" key="10">
    <source>
        <dbReference type="EMBL" id="MBB5283353.1"/>
    </source>
</evidence>
<dbReference type="Pfam" id="PF00246">
    <property type="entry name" value="Peptidase_M14"/>
    <property type="match status" value="1"/>
</dbReference>
<organism evidence="10 11">
    <name type="scientific">Rhabdobacter roseus</name>
    <dbReference type="NCBI Taxonomy" id="1655419"/>
    <lineage>
        <taxon>Bacteria</taxon>
        <taxon>Pseudomonadati</taxon>
        <taxon>Bacteroidota</taxon>
        <taxon>Cytophagia</taxon>
        <taxon>Cytophagales</taxon>
        <taxon>Cytophagaceae</taxon>
        <taxon>Rhabdobacter</taxon>
    </lineage>
</organism>
<dbReference type="PROSITE" id="PS52035">
    <property type="entry name" value="PEPTIDASE_M14"/>
    <property type="match status" value="1"/>
</dbReference>
<dbReference type="Gene3D" id="3.40.50.880">
    <property type="match status" value="1"/>
</dbReference>
<keyword evidence="11" id="KW-1185">Reference proteome</keyword>
<comment type="cofactor">
    <cofactor evidence="1">
        <name>Zn(2+)</name>
        <dbReference type="ChEBI" id="CHEBI:29105"/>
    </cofactor>
</comment>
<comment type="caution">
    <text evidence="10">The sequence shown here is derived from an EMBL/GenBank/DDBJ whole genome shotgun (WGS) entry which is preliminary data.</text>
</comment>
<evidence type="ECO:0000259" key="9">
    <source>
        <dbReference type="PROSITE" id="PS52035"/>
    </source>
</evidence>